<feature type="region of interest" description="Disordered" evidence="1">
    <location>
        <begin position="122"/>
        <end position="228"/>
    </location>
</feature>
<dbReference type="InterPro" id="IPR036680">
    <property type="entry name" value="SPOR-like_sf"/>
</dbReference>
<accession>A0A0P1I9N8</accession>
<evidence type="ECO:0000256" key="1">
    <source>
        <dbReference type="SAM" id="MobiDB-lite"/>
    </source>
</evidence>
<keyword evidence="5" id="KW-1185">Reference proteome</keyword>
<dbReference type="SUPFAM" id="SSF110997">
    <property type="entry name" value="Sporulation related repeat"/>
    <property type="match status" value="1"/>
</dbReference>
<sequence>MKTTRAFAICIIAASFGLAAAVKAQSLSNVETPNEFPPASYKGKQYVDSKGCVYVRAGVDGNVTWVPRMTRNRQVICGYKPTLENPGRSTTSAAKLDKNTVVIQPAAAPTSQTTIFGAPAAKTTTKAPATKTTTAAKPATTTAAPAKTTTKTTTTASKPKPAPAPAKVQTTSKPKPKPVAKTTTATTTTTAPAAKTTTAPATTTTKPTNRRTLNQTVRPSGCDQSYNGSKVRCGSQQELPYTPGTGKPTANPPKIIYRRQGASSRLGTTPTQPGVGRVVTAGQVSAQTRVVPRHVYETRGPMLAVNQLPKGYRRAFDDDRLNPYRAEMTFEGIAATDAIMERTVPRTMKNRRTGEAYVVSSKSRSSETVTSNATAVPLTGTALNTETPVVSTRSAPAQKKLRLENRAYVHVATYSNADAAQKAAKQMRRLGLPAKIGVYSRAGEERRMVLVGPYESADASKSALSKAKGAGYSSAVIRN</sequence>
<reference evidence="5" key="1">
    <citation type="submission" date="2015-09" db="EMBL/GenBank/DDBJ databases">
        <authorList>
            <person name="Rodrigo-Torres Lidia"/>
            <person name="Arahal R.David."/>
        </authorList>
    </citation>
    <scope>NUCLEOTIDE SEQUENCE [LARGE SCALE GENOMIC DNA]</scope>
    <source>
        <strain evidence="5">CECT 7735</strain>
    </source>
</reference>
<feature type="signal peptide" evidence="2">
    <location>
        <begin position="1"/>
        <end position="20"/>
    </location>
</feature>
<feature type="compositionally biased region" description="Polar residues" evidence="1">
    <location>
        <begin position="210"/>
        <end position="228"/>
    </location>
</feature>
<dbReference type="Gene3D" id="3.30.70.1070">
    <property type="entry name" value="Sporulation related repeat"/>
    <property type="match status" value="1"/>
</dbReference>
<dbReference type="PROSITE" id="PS51724">
    <property type="entry name" value="SPOR"/>
    <property type="match status" value="1"/>
</dbReference>
<dbReference type="STRING" id="1715693.PH7735_02255"/>
<dbReference type="GeneID" id="83881280"/>
<feature type="domain" description="SPOR" evidence="3">
    <location>
        <begin position="401"/>
        <end position="479"/>
    </location>
</feature>
<dbReference type="GO" id="GO:0042834">
    <property type="term" value="F:peptidoglycan binding"/>
    <property type="evidence" value="ECO:0007669"/>
    <property type="project" value="InterPro"/>
</dbReference>
<dbReference type="Proteomes" id="UP000051870">
    <property type="component" value="Unassembled WGS sequence"/>
</dbReference>
<gene>
    <name evidence="4" type="ORF">PH7735_02255</name>
</gene>
<name>A0A0P1I9N8_9RHOB</name>
<feature type="chain" id="PRO_5006065025" evidence="2">
    <location>
        <begin position="21"/>
        <end position="479"/>
    </location>
</feature>
<keyword evidence="2" id="KW-0732">Signal</keyword>
<evidence type="ECO:0000313" key="5">
    <source>
        <dbReference type="Proteomes" id="UP000051870"/>
    </source>
</evidence>
<dbReference type="RefSeq" id="WP_058311439.1">
    <property type="nucleotide sequence ID" value="NZ_CYTW01000002.1"/>
</dbReference>
<evidence type="ECO:0000313" key="4">
    <source>
        <dbReference type="EMBL" id="CUJ99794.1"/>
    </source>
</evidence>
<dbReference type="AlphaFoldDB" id="A0A0P1I9N8"/>
<evidence type="ECO:0000256" key="2">
    <source>
        <dbReference type="SAM" id="SignalP"/>
    </source>
</evidence>
<feature type="compositionally biased region" description="Low complexity" evidence="1">
    <location>
        <begin position="122"/>
        <end position="207"/>
    </location>
</feature>
<protein>
    <submittedName>
        <fullName evidence="4">Sporulation related domain protein</fullName>
    </submittedName>
</protein>
<dbReference type="EMBL" id="CYTW01000002">
    <property type="protein sequence ID" value="CUJ99794.1"/>
    <property type="molecule type" value="Genomic_DNA"/>
</dbReference>
<dbReference type="InterPro" id="IPR007730">
    <property type="entry name" value="SPOR-like_dom"/>
</dbReference>
<evidence type="ECO:0000259" key="3">
    <source>
        <dbReference type="PROSITE" id="PS51724"/>
    </source>
</evidence>
<dbReference type="Pfam" id="PF05036">
    <property type="entry name" value="SPOR"/>
    <property type="match status" value="1"/>
</dbReference>
<proteinExistence type="predicted"/>
<organism evidence="4 5">
    <name type="scientific">Shimia thalassica</name>
    <dbReference type="NCBI Taxonomy" id="1715693"/>
    <lineage>
        <taxon>Bacteria</taxon>
        <taxon>Pseudomonadati</taxon>
        <taxon>Pseudomonadota</taxon>
        <taxon>Alphaproteobacteria</taxon>
        <taxon>Rhodobacterales</taxon>
        <taxon>Roseobacteraceae</taxon>
    </lineage>
</organism>